<evidence type="ECO:0000313" key="4">
    <source>
        <dbReference type="Proteomes" id="UP000318199"/>
    </source>
</evidence>
<comment type="similarity">
    <text evidence="1">Belongs to the UPF0065 (bug) family.</text>
</comment>
<dbReference type="EMBL" id="VOBQ01000009">
    <property type="protein sequence ID" value="TWO71113.1"/>
    <property type="molecule type" value="Genomic_DNA"/>
</dbReference>
<gene>
    <name evidence="3" type="ORF">FN976_12400</name>
</gene>
<proteinExistence type="inferred from homology"/>
<dbReference type="Gene3D" id="3.40.190.150">
    <property type="entry name" value="Bordetella uptake gene, domain 1"/>
    <property type="match status" value="1"/>
</dbReference>
<dbReference type="Pfam" id="PF03401">
    <property type="entry name" value="TctC"/>
    <property type="match status" value="1"/>
</dbReference>
<reference evidence="3 4" key="1">
    <citation type="submission" date="2019-07" db="EMBL/GenBank/DDBJ databases">
        <title>Caenimonas sedimenti sp. nov., isolated from activated sludge.</title>
        <authorList>
            <person name="Xu J."/>
        </authorList>
    </citation>
    <scope>NUCLEOTIDE SEQUENCE [LARGE SCALE GENOMIC DNA]</scope>
    <source>
        <strain evidence="3 4">HX-9-20</strain>
    </source>
</reference>
<dbReference type="AlphaFoldDB" id="A0A562ZRF4"/>
<dbReference type="PIRSF" id="PIRSF017082">
    <property type="entry name" value="YflP"/>
    <property type="match status" value="1"/>
</dbReference>
<dbReference type="PANTHER" id="PTHR42928:SF5">
    <property type="entry name" value="BLR1237 PROTEIN"/>
    <property type="match status" value="1"/>
</dbReference>
<evidence type="ECO:0000256" key="1">
    <source>
        <dbReference type="ARBA" id="ARBA00006987"/>
    </source>
</evidence>
<sequence length="356" mass="38148">MRSRARRLRSRQDQNSGDQAMHDPHRAAPRRRDILALGAAALAPFAAINARAQDTFPVAGRPIRIVIPAPPGGPADILARAIANHLAPLLDNVAIIVESRPGGASVPAALAVARAPADGHTIMLGLNTTHTQVPHMFSKPPFDPFAEFTPITQVYRSGSVLVAHPSVPVNDLKELVAWSKTQPDAVPAGSPSPGTNGHFYIEMLNQAGARLNHIPYKGSADAMRDLLGGFTKLQFDALVTSLPHIQSGKLKALAVTGTTRIKQLPNVATAREQGFPALDITGWMGFFGPANLPPATLDKLNKSIVAVLRKPELRAQFEPQGVDFTGTTPGEFATLVRNDHEVWGRIIKQTGIKLDQ</sequence>
<dbReference type="CDD" id="cd07012">
    <property type="entry name" value="PBP2_Bug_TTT"/>
    <property type="match status" value="1"/>
</dbReference>
<dbReference type="Proteomes" id="UP000318199">
    <property type="component" value="Unassembled WGS sequence"/>
</dbReference>
<organism evidence="3 4">
    <name type="scientific">Caenimonas sedimenti</name>
    <dbReference type="NCBI Taxonomy" id="2596921"/>
    <lineage>
        <taxon>Bacteria</taxon>
        <taxon>Pseudomonadati</taxon>
        <taxon>Pseudomonadota</taxon>
        <taxon>Betaproteobacteria</taxon>
        <taxon>Burkholderiales</taxon>
        <taxon>Comamonadaceae</taxon>
        <taxon>Caenimonas</taxon>
    </lineage>
</organism>
<evidence type="ECO:0000313" key="3">
    <source>
        <dbReference type="EMBL" id="TWO71113.1"/>
    </source>
</evidence>
<protein>
    <submittedName>
        <fullName evidence="3">Tripartite tricarboxylate transporter substrate binding protein</fullName>
    </submittedName>
</protein>
<comment type="caution">
    <text evidence="3">The sequence shown here is derived from an EMBL/GenBank/DDBJ whole genome shotgun (WGS) entry which is preliminary data.</text>
</comment>
<dbReference type="OrthoDB" id="8889766at2"/>
<dbReference type="SUPFAM" id="SSF53850">
    <property type="entry name" value="Periplasmic binding protein-like II"/>
    <property type="match status" value="1"/>
</dbReference>
<dbReference type="InterPro" id="IPR005064">
    <property type="entry name" value="BUG"/>
</dbReference>
<evidence type="ECO:0000256" key="2">
    <source>
        <dbReference type="SAM" id="MobiDB-lite"/>
    </source>
</evidence>
<name>A0A562ZRF4_9BURK</name>
<dbReference type="PANTHER" id="PTHR42928">
    <property type="entry name" value="TRICARBOXYLATE-BINDING PROTEIN"/>
    <property type="match status" value="1"/>
</dbReference>
<dbReference type="Gene3D" id="3.40.190.10">
    <property type="entry name" value="Periplasmic binding protein-like II"/>
    <property type="match status" value="1"/>
</dbReference>
<dbReference type="InterPro" id="IPR042100">
    <property type="entry name" value="Bug_dom1"/>
</dbReference>
<keyword evidence="4" id="KW-1185">Reference proteome</keyword>
<accession>A0A562ZRF4</accession>
<feature type="region of interest" description="Disordered" evidence="2">
    <location>
        <begin position="1"/>
        <end position="27"/>
    </location>
</feature>